<dbReference type="GO" id="GO:0003723">
    <property type="term" value="F:RNA binding"/>
    <property type="evidence" value="ECO:0007669"/>
    <property type="project" value="UniProtKB-KW"/>
</dbReference>
<keyword evidence="2" id="KW-0694">RNA-binding</keyword>
<dbReference type="InterPro" id="IPR035979">
    <property type="entry name" value="RBD_domain_sf"/>
</dbReference>
<dbReference type="InterPro" id="IPR012677">
    <property type="entry name" value="Nucleotide-bd_a/b_plait_sf"/>
</dbReference>
<dbReference type="Proteomes" id="UP001626550">
    <property type="component" value="Unassembled WGS sequence"/>
</dbReference>
<comment type="caution">
    <text evidence="4">The sequence shown here is derived from an EMBL/GenBank/DDBJ whole genome shotgun (WGS) entry which is preliminary data.</text>
</comment>
<keyword evidence="1" id="KW-0677">Repeat</keyword>
<evidence type="ECO:0000256" key="2">
    <source>
        <dbReference type="ARBA" id="ARBA00022884"/>
    </source>
</evidence>
<dbReference type="PANTHER" id="PTHR13976">
    <property type="entry name" value="HETEROGENEOUS NUCLEAR RIBONUCLEOPROTEIN-RELATED"/>
    <property type="match status" value="1"/>
</dbReference>
<dbReference type="EMBL" id="JBJKFK010000168">
    <property type="protein sequence ID" value="KAL3319129.1"/>
    <property type="molecule type" value="Genomic_DNA"/>
</dbReference>
<gene>
    <name evidence="4" type="primary">RBM12B</name>
    <name evidence="4" type="ORF">Ciccas_002217</name>
</gene>
<sequence length="616" mass="69356">MQKVIEAARVNAGVFAPPLEPPQMMPSNGGNDYTHRDPRPRIPEPYSSYLQPQDSAHPPPTFDYDDQYRDYYSRPSPSPYPPPRPAYHQPPDYHSSPHVAYPPYGRDRPVPRWPPPANQGKRRYEDDYPPPECIDPKRITLGIEGATEYTVKVSATPDDMQVRDVFEFLKGCTIVPKFGLRFEEDMIGRWTGYIYVMLSTRECFERALACDRALFKGRPTSVVSVPISEYFNSYEPGFSKKVPKKVLHLLPPKTSRPIYSYFSDGYLELSPLPLDANEQEVVNFVGAPGLTTRDVRLVGYSPKDQRKDGCKAILRLPSSSDIQILLSAKQRSFRPKLRETVSLVPISKLQFEYFLQFPCPLPPSTSNTLQGVGDSSRERTCVQIQEIPSSVKESEIVSYITSLAPQAYEVFILNSSKEGALLSCKTAHECHVLYDELSNPNCVLKRKFPQSVVFKIKRSRMEELLRDLSAESHNSAHLQSPPMRNECRFPGPPRLPHAGAHRMTLPPPPSPQMYGTGYAPAPRRAEANRFRQAEDGLSHLHLSNLPVNYSNAQLAAGLRAFNPVFSSIRVYNKGSSAAGHVAFNTMQEAEAVMQHFYHATIQGNTIAARFDLNFHG</sequence>
<dbReference type="SUPFAM" id="SSF54928">
    <property type="entry name" value="RNA-binding domain, RBD"/>
    <property type="match status" value="2"/>
</dbReference>
<evidence type="ECO:0000256" key="3">
    <source>
        <dbReference type="SAM" id="MobiDB-lite"/>
    </source>
</evidence>
<feature type="compositionally biased region" description="Basic and acidic residues" evidence="3">
    <location>
        <begin position="33"/>
        <end position="42"/>
    </location>
</feature>
<evidence type="ECO:0000313" key="5">
    <source>
        <dbReference type="Proteomes" id="UP001626550"/>
    </source>
</evidence>
<evidence type="ECO:0000313" key="4">
    <source>
        <dbReference type="EMBL" id="KAL3319129.1"/>
    </source>
</evidence>
<accession>A0ABD2QHW5</accession>
<feature type="compositionally biased region" description="Pro residues" evidence="3">
    <location>
        <begin position="76"/>
        <end position="85"/>
    </location>
</feature>
<reference evidence="4 5" key="1">
    <citation type="submission" date="2024-11" db="EMBL/GenBank/DDBJ databases">
        <title>Adaptive evolution of stress response genes in parasites aligns with host niche diversity.</title>
        <authorList>
            <person name="Hahn C."/>
            <person name="Resl P."/>
        </authorList>
    </citation>
    <scope>NUCLEOTIDE SEQUENCE [LARGE SCALE GENOMIC DNA]</scope>
    <source>
        <strain evidence="4">EGGRZ-B1_66</strain>
        <tissue evidence="4">Body</tissue>
    </source>
</reference>
<evidence type="ECO:0000256" key="1">
    <source>
        <dbReference type="ARBA" id="ARBA00022737"/>
    </source>
</evidence>
<feature type="region of interest" description="Disordered" evidence="3">
    <location>
        <begin position="1"/>
        <end position="131"/>
    </location>
</feature>
<keyword evidence="5" id="KW-1185">Reference proteome</keyword>
<dbReference type="InterPro" id="IPR050666">
    <property type="entry name" value="ESRP"/>
</dbReference>
<organism evidence="4 5">
    <name type="scientific">Cichlidogyrus casuarinus</name>
    <dbReference type="NCBI Taxonomy" id="1844966"/>
    <lineage>
        <taxon>Eukaryota</taxon>
        <taxon>Metazoa</taxon>
        <taxon>Spiralia</taxon>
        <taxon>Lophotrochozoa</taxon>
        <taxon>Platyhelminthes</taxon>
        <taxon>Monogenea</taxon>
        <taxon>Monopisthocotylea</taxon>
        <taxon>Dactylogyridea</taxon>
        <taxon>Ancyrocephalidae</taxon>
        <taxon>Cichlidogyrus</taxon>
    </lineage>
</organism>
<dbReference type="Gene3D" id="3.30.70.330">
    <property type="match status" value="2"/>
</dbReference>
<proteinExistence type="predicted"/>
<protein>
    <submittedName>
        <fullName evidence="4">RNA binding motif protein 12B</fullName>
    </submittedName>
</protein>
<dbReference type="AlphaFoldDB" id="A0ABD2QHW5"/>
<name>A0ABD2QHW5_9PLAT</name>